<dbReference type="GO" id="GO:0004376">
    <property type="term" value="F:GPI mannosyltransferase activity"/>
    <property type="evidence" value="ECO:0007669"/>
    <property type="project" value="InterPro"/>
</dbReference>
<comment type="similarity">
    <text evidence="3 13">Belongs to the PIGM family.</text>
</comment>
<feature type="transmembrane region" description="Helical" evidence="13">
    <location>
        <begin position="342"/>
        <end position="359"/>
    </location>
</feature>
<keyword evidence="11 13" id="KW-0472">Membrane</keyword>
<evidence type="ECO:0000256" key="11">
    <source>
        <dbReference type="ARBA" id="ARBA00023136"/>
    </source>
</evidence>
<dbReference type="GO" id="GO:0006506">
    <property type="term" value="P:GPI anchor biosynthetic process"/>
    <property type="evidence" value="ECO:0007669"/>
    <property type="project" value="UniProtKB-KW"/>
</dbReference>
<evidence type="ECO:0000256" key="6">
    <source>
        <dbReference type="ARBA" id="ARBA00022676"/>
    </source>
</evidence>
<protein>
    <recommendedName>
        <fullName evidence="4 13">GPI mannosyltransferase 1</fullName>
        <ecNumber evidence="13">2.4.1.-</ecNumber>
    </recommendedName>
    <alternativeName>
        <fullName evidence="13">GPI mannosyltransferase I</fullName>
    </alternativeName>
</protein>
<evidence type="ECO:0000313" key="15">
    <source>
        <dbReference type="Proteomes" id="UP001385951"/>
    </source>
</evidence>
<evidence type="ECO:0000256" key="7">
    <source>
        <dbReference type="ARBA" id="ARBA00022679"/>
    </source>
</evidence>
<feature type="transmembrane region" description="Helical" evidence="13">
    <location>
        <begin position="365"/>
        <end position="392"/>
    </location>
</feature>
<evidence type="ECO:0000256" key="1">
    <source>
        <dbReference type="ARBA" id="ARBA00004477"/>
    </source>
</evidence>
<evidence type="ECO:0000313" key="14">
    <source>
        <dbReference type="EMBL" id="KAK7693780.1"/>
    </source>
</evidence>
<dbReference type="AlphaFoldDB" id="A0AAW0GKM0"/>
<comment type="subcellular location">
    <subcellularLocation>
        <location evidence="1 13">Endoplasmic reticulum membrane</location>
        <topology evidence="1 13">Multi-pass membrane protein</topology>
    </subcellularLocation>
</comment>
<dbReference type="GO" id="GO:0051751">
    <property type="term" value="F:alpha-1,4-mannosyltransferase activity"/>
    <property type="evidence" value="ECO:0007669"/>
    <property type="project" value="InterPro"/>
</dbReference>
<sequence length="463" mass="52959">MRIVPQPVIKLIPYHDMVLNRLSVRPFVDLLASFHNVLIISTLLRIILILYSEWHDAHSVVKYTDIDYRVFSDAARFILHPGPENKAQGILGAALGVGDPYTRQTYRYTPLLALLLLPNEWIHISFGKYLFAGCDILAGILIYKLLVSTVLPSVRKPSSDNSSPSSIIRQASLLTSIHLLNPLVFSISTRGSSESVLALFVLLTLYCALERKWTLAALALGLSTHWKIYPFIYGVACIGVIGSERGMGKGWKGWLRSVVNWRTVKFGLISAASFVGLNVLMYLIWGYPFLYESYLYHLHRRDHRHNFSPYFYLIYLTYPFPGDSIPELSFWRQVIRSPLTSFLPQMILSLGGGLVFGRSKRHLTFTWFVQTFVFVIFNRVCTSQYFLWYTLFLPLLIPQLKMTARWAAIYTAVWFGAQALWLSEAYKLEFIGEHVFFGLWVRGLVYMVAHTWVLAGVMNAYLG</sequence>
<evidence type="ECO:0000256" key="2">
    <source>
        <dbReference type="ARBA" id="ARBA00004687"/>
    </source>
</evidence>
<keyword evidence="9 13" id="KW-0256">Endoplasmic reticulum</keyword>
<keyword evidence="5 13" id="KW-0337">GPI-anchor biosynthesis</keyword>
<reference evidence="14 15" key="1">
    <citation type="submission" date="2022-09" db="EMBL/GenBank/DDBJ databases">
        <authorList>
            <person name="Palmer J.M."/>
        </authorList>
    </citation>
    <scope>NUCLEOTIDE SEQUENCE [LARGE SCALE GENOMIC DNA]</scope>
    <source>
        <strain evidence="14 15">DSM 7382</strain>
    </source>
</reference>
<dbReference type="PANTHER" id="PTHR12886">
    <property type="entry name" value="PIG-M MANNOSYLTRANSFERASE"/>
    <property type="match status" value="1"/>
</dbReference>
<evidence type="ECO:0000256" key="8">
    <source>
        <dbReference type="ARBA" id="ARBA00022692"/>
    </source>
</evidence>
<name>A0AAW0GKM0_9APHY</name>
<evidence type="ECO:0000256" key="10">
    <source>
        <dbReference type="ARBA" id="ARBA00022989"/>
    </source>
</evidence>
<feature type="transmembrane region" description="Helical" evidence="13">
    <location>
        <begin position="30"/>
        <end position="51"/>
    </location>
</feature>
<feature type="transmembrane region" description="Helical" evidence="13">
    <location>
        <begin position="268"/>
        <end position="290"/>
    </location>
</feature>
<dbReference type="PANTHER" id="PTHR12886:SF0">
    <property type="entry name" value="GPI MANNOSYLTRANSFERASE 1"/>
    <property type="match status" value="1"/>
</dbReference>
<dbReference type="EMBL" id="JASBNA010000003">
    <property type="protein sequence ID" value="KAK7693780.1"/>
    <property type="molecule type" value="Genomic_DNA"/>
</dbReference>
<organism evidence="14 15">
    <name type="scientific">Cerrena zonata</name>
    <dbReference type="NCBI Taxonomy" id="2478898"/>
    <lineage>
        <taxon>Eukaryota</taxon>
        <taxon>Fungi</taxon>
        <taxon>Dikarya</taxon>
        <taxon>Basidiomycota</taxon>
        <taxon>Agaricomycotina</taxon>
        <taxon>Agaricomycetes</taxon>
        <taxon>Polyporales</taxon>
        <taxon>Cerrenaceae</taxon>
        <taxon>Cerrena</taxon>
    </lineage>
</organism>
<gene>
    <name evidence="14" type="ORF">QCA50_003352</name>
</gene>
<evidence type="ECO:0000256" key="9">
    <source>
        <dbReference type="ARBA" id="ARBA00022824"/>
    </source>
</evidence>
<keyword evidence="8 13" id="KW-0812">Transmembrane</keyword>
<keyword evidence="15" id="KW-1185">Reference proteome</keyword>
<feature type="transmembrane region" description="Helical" evidence="13">
    <location>
        <begin position="404"/>
        <end position="423"/>
    </location>
</feature>
<dbReference type="EC" id="2.4.1.-" evidence="13"/>
<keyword evidence="7 13" id="KW-0808">Transferase</keyword>
<evidence type="ECO:0000256" key="5">
    <source>
        <dbReference type="ARBA" id="ARBA00022502"/>
    </source>
</evidence>
<dbReference type="Proteomes" id="UP001385951">
    <property type="component" value="Unassembled WGS sequence"/>
</dbReference>
<dbReference type="InterPro" id="IPR007704">
    <property type="entry name" value="PIG-M"/>
</dbReference>
<comment type="pathway">
    <text evidence="2 13">Glycolipid biosynthesis; glycosylphosphatidylinositol-anchor biosynthesis.</text>
</comment>
<comment type="function">
    <text evidence="12 13">Mannosyltransferase involved in glycosylphosphatidylinositol-anchor biosynthesis. Transfers the first alpha-1,4-mannose to GlcN-acyl-PI during GPI precursor assembly. Required for cell wall integrity.</text>
</comment>
<feature type="transmembrane region" description="Helical" evidence="13">
    <location>
        <begin position="443"/>
        <end position="462"/>
    </location>
</feature>
<keyword evidence="6 13" id="KW-0328">Glycosyltransferase</keyword>
<dbReference type="GO" id="GO:1990529">
    <property type="term" value="C:glycosylphosphatidylinositol-mannosyltransferase I complex"/>
    <property type="evidence" value="ECO:0007669"/>
    <property type="project" value="TreeGrafter"/>
</dbReference>
<evidence type="ECO:0000256" key="4">
    <source>
        <dbReference type="ARBA" id="ARBA00013797"/>
    </source>
</evidence>
<dbReference type="Pfam" id="PF05007">
    <property type="entry name" value="Mannosyl_trans"/>
    <property type="match status" value="1"/>
</dbReference>
<evidence type="ECO:0000256" key="12">
    <source>
        <dbReference type="ARBA" id="ARBA00025399"/>
    </source>
</evidence>
<comment type="caution">
    <text evidence="14">The sequence shown here is derived from an EMBL/GenBank/DDBJ whole genome shotgun (WGS) entry which is preliminary data.</text>
</comment>
<keyword evidence="10 13" id="KW-1133">Transmembrane helix</keyword>
<feature type="transmembrane region" description="Helical" evidence="13">
    <location>
        <begin position="129"/>
        <end position="147"/>
    </location>
</feature>
<evidence type="ECO:0000256" key="3">
    <source>
        <dbReference type="ARBA" id="ARBA00011071"/>
    </source>
</evidence>
<evidence type="ECO:0000256" key="13">
    <source>
        <dbReference type="RuleBase" id="RU365064"/>
    </source>
</evidence>
<dbReference type="GO" id="GO:0005789">
    <property type="term" value="C:endoplasmic reticulum membrane"/>
    <property type="evidence" value="ECO:0007669"/>
    <property type="project" value="UniProtKB-SubCell"/>
</dbReference>
<proteinExistence type="inferred from homology"/>
<accession>A0AAW0GKM0</accession>